<accession>A0ABM5RNS6</accession>
<reference evidence="2 3" key="1">
    <citation type="submission" date="2014-09" db="EMBL/GenBank/DDBJ databases">
        <authorList>
            <person name="Chan K.-G."/>
        </authorList>
    </citation>
    <scope>NUCLEOTIDE SEQUENCE [LARGE SCALE GENOMIC DNA]</scope>
    <source>
        <strain evidence="2 3">ND04</strain>
    </source>
</reference>
<name>A0ABM5RNS6_9GAMM</name>
<sequence length="174" mass="19658">MRASPSIFASIKSPWLWLFVGGFVLAFSGVIGRWLATSAQQSQCRFPLAFYDIKSEREWVLTQGIYRSYHDGFSEGHLTYLGTLSRFMDGQLIAPATPIHRAVWFNGEFNHNLLKITVTQHSRGLGDKSRDEDVQKYVFPHWQAGDVSVIALYLFNGRVLASGTESVARNVCIR</sequence>
<organism evidence="2 3">
    <name type="scientific">Pantoea rwandensis</name>
    <dbReference type="NCBI Taxonomy" id="1076550"/>
    <lineage>
        <taxon>Bacteria</taxon>
        <taxon>Pseudomonadati</taxon>
        <taxon>Pseudomonadota</taxon>
        <taxon>Gammaproteobacteria</taxon>
        <taxon>Enterobacterales</taxon>
        <taxon>Erwiniaceae</taxon>
        <taxon>Pantoea</taxon>
    </lineage>
</organism>
<dbReference type="RefSeq" id="WP_038649317.1">
    <property type="nucleotide sequence ID" value="NZ_CP009454.1"/>
</dbReference>
<gene>
    <name evidence="2" type="ORF">LH22_19480</name>
</gene>
<dbReference type="Proteomes" id="UP000029495">
    <property type="component" value="Chromosome"/>
</dbReference>
<keyword evidence="1" id="KW-0812">Transmembrane</keyword>
<proteinExistence type="predicted"/>
<evidence type="ECO:0000313" key="2">
    <source>
        <dbReference type="EMBL" id="AIR87538.1"/>
    </source>
</evidence>
<keyword evidence="1" id="KW-0472">Membrane</keyword>
<keyword evidence="1" id="KW-1133">Transmembrane helix</keyword>
<keyword evidence="3" id="KW-1185">Reference proteome</keyword>
<dbReference type="EMBL" id="CP009454">
    <property type="protein sequence ID" value="AIR87538.1"/>
    <property type="molecule type" value="Genomic_DNA"/>
</dbReference>
<feature type="transmembrane region" description="Helical" evidence="1">
    <location>
        <begin position="15"/>
        <end position="36"/>
    </location>
</feature>
<evidence type="ECO:0000256" key="1">
    <source>
        <dbReference type="SAM" id="Phobius"/>
    </source>
</evidence>
<protein>
    <submittedName>
        <fullName evidence="2">Uncharacterized protein</fullName>
    </submittedName>
</protein>
<evidence type="ECO:0000313" key="3">
    <source>
        <dbReference type="Proteomes" id="UP000029495"/>
    </source>
</evidence>